<dbReference type="EMBL" id="BAAAZE010000014">
    <property type="protein sequence ID" value="GAA4032256.1"/>
    <property type="molecule type" value="Genomic_DNA"/>
</dbReference>
<dbReference type="InterPro" id="IPR016181">
    <property type="entry name" value="Acyl_CoA_acyltransferase"/>
</dbReference>
<dbReference type="Gene3D" id="3.40.630.30">
    <property type="match status" value="1"/>
</dbReference>
<comment type="caution">
    <text evidence="2">The sequence shown here is derived from an EMBL/GenBank/DDBJ whole genome shotgun (WGS) entry which is preliminary data.</text>
</comment>
<feature type="domain" description="N-acetyltransferase" evidence="1">
    <location>
        <begin position="13"/>
        <end position="179"/>
    </location>
</feature>
<dbReference type="Pfam" id="PF13302">
    <property type="entry name" value="Acetyltransf_3"/>
    <property type="match status" value="1"/>
</dbReference>
<dbReference type="Proteomes" id="UP001501353">
    <property type="component" value="Unassembled WGS sequence"/>
</dbReference>
<evidence type="ECO:0000313" key="3">
    <source>
        <dbReference type="Proteomes" id="UP001501353"/>
    </source>
</evidence>
<dbReference type="InterPro" id="IPR000182">
    <property type="entry name" value="GNAT_dom"/>
</dbReference>
<dbReference type="PANTHER" id="PTHR43441">
    <property type="entry name" value="RIBOSOMAL-PROTEIN-SERINE ACETYLTRANSFERASE"/>
    <property type="match status" value="1"/>
</dbReference>
<gene>
    <name evidence="2" type="ORF">GCM10022212_33890</name>
</gene>
<dbReference type="RefSeq" id="WP_344765144.1">
    <property type="nucleotide sequence ID" value="NZ_BAAAZE010000014.1"/>
</dbReference>
<evidence type="ECO:0000313" key="2">
    <source>
        <dbReference type="EMBL" id="GAA4032256.1"/>
    </source>
</evidence>
<dbReference type="PANTHER" id="PTHR43441:SF11">
    <property type="entry name" value="RIBOSOMAL-PROTEIN-SERINE ACETYLTRANSFERASE"/>
    <property type="match status" value="1"/>
</dbReference>
<dbReference type="InterPro" id="IPR051908">
    <property type="entry name" value="Ribosomal_N-acetyltransferase"/>
</dbReference>
<evidence type="ECO:0000259" key="1">
    <source>
        <dbReference type="PROSITE" id="PS51186"/>
    </source>
</evidence>
<accession>A0ABP7TWC9</accession>
<organism evidence="2 3">
    <name type="scientific">Actimicrobium antarcticum</name>
    <dbReference type="NCBI Taxonomy" id="1051899"/>
    <lineage>
        <taxon>Bacteria</taxon>
        <taxon>Pseudomonadati</taxon>
        <taxon>Pseudomonadota</taxon>
        <taxon>Betaproteobacteria</taxon>
        <taxon>Burkholderiales</taxon>
        <taxon>Oxalobacteraceae</taxon>
        <taxon>Actimicrobium</taxon>
    </lineage>
</organism>
<name>A0ABP7TWC9_9BURK</name>
<dbReference type="SUPFAM" id="SSF55729">
    <property type="entry name" value="Acyl-CoA N-acyltransferases (Nat)"/>
    <property type="match status" value="1"/>
</dbReference>
<reference evidence="3" key="1">
    <citation type="journal article" date="2019" name="Int. J. Syst. Evol. Microbiol.">
        <title>The Global Catalogue of Microorganisms (GCM) 10K type strain sequencing project: providing services to taxonomists for standard genome sequencing and annotation.</title>
        <authorList>
            <consortium name="The Broad Institute Genomics Platform"/>
            <consortium name="The Broad Institute Genome Sequencing Center for Infectious Disease"/>
            <person name="Wu L."/>
            <person name="Ma J."/>
        </authorList>
    </citation>
    <scope>NUCLEOTIDE SEQUENCE [LARGE SCALE GENOMIC DNA]</scope>
    <source>
        <strain evidence="3">JCM 16673</strain>
    </source>
</reference>
<keyword evidence="3" id="KW-1185">Reference proteome</keyword>
<protein>
    <submittedName>
        <fullName evidence="2">GNAT family protein</fullName>
    </submittedName>
</protein>
<sequence>MSLVFPVLNTERLTLREIVPADADALFRMHSDADTMRWFGVDPITSHMQASQLAALFASWFGAGTGLRWGLARHGCDDLVGTSGFFRWNKSWHSCLLGFELSAPLQGCGYMTEAVRAILDHGFRSMDLHRIQAESHPDNAASIALLTRLGFRFEGVHREQARWGGQFHDLNCYALLRQEWPV</sequence>
<proteinExistence type="predicted"/>
<dbReference type="PROSITE" id="PS51186">
    <property type="entry name" value="GNAT"/>
    <property type="match status" value="1"/>
</dbReference>